<dbReference type="InterPro" id="IPR011701">
    <property type="entry name" value="MFS"/>
</dbReference>
<evidence type="ECO:0000256" key="2">
    <source>
        <dbReference type="SAM" id="Phobius"/>
    </source>
</evidence>
<dbReference type="RefSeq" id="WP_067064449.1">
    <property type="nucleotide sequence ID" value="NZ_CP014699.1"/>
</dbReference>
<sequence>MTNKNTRLYTIQLLSSLSIWITLVCCFWKIGFSQNLLPIKLGLMSFSFSGAMALFNALMMMLVKAIYSKIVMLITLIIDIVLYVLLYTANLNHNIIYIYIFLIAACFSSISISKDKIFEVTSLKGADVSEKIFKFMRFIGPIVGGIIVEFLNFKNIMLLNVALLFLSILTVLAIESPVTNIELEKTESKYITSNIYEKNAGVFHVFLLMAFIISITIQMIDAQLVTVFHLIANVSAVSFGLCIGISGIGVFLISSYFEKYFVRESFLYIGFLVMGILMIFAGSYFASHQTIPLLLIFSMFLIGGLSWQMIMTTQENIIKSISNRKKMLTLFSIIGIILVISYSLGALSSGFIVTKIGIATLYSWVGYALTITGVLGKIIVTTIFNSRNQLTEDVKKYQ</sequence>
<dbReference type="AlphaFoldDB" id="A0A172Q9M6"/>
<accession>A0A172Q9M6</accession>
<reference evidence="4" key="2">
    <citation type="submission" date="2016-03" db="EMBL/GenBank/DDBJ databases">
        <title>Streptococcus antelopensis sp. nov., isolated from the feces of the Tibetan antelope (Pantholops hodgsonii) in Hoh Xil National Nature Reserve, Qinghai, China.</title>
        <authorList>
            <person name="Bai X."/>
        </authorList>
    </citation>
    <scope>NUCLEOTIDE SEQUENCE [LARGE SCALE GENOMIC DNA]</scope>
    <source>
        <strain evidence="4">TA 26</strain>
    </source>
</reference>
<dbReference type="GO" id="GO:0022857">
    <property type="term" value="F:transmembrane transporter activity"/>
    <property type="evidence" value="ECO:0007669"/>
    <property type="project" value="InterPro"/>
</dbReference>
<dbReference type="InterPro" id="IPR036259">
    <property type="entry name" value="MFS_trans_sf"/>
</dbReference>
<dbReference type="Pfam" id="PF07690">
    <property type="entry name" value="MFS_1"/>
    <property type="match status" value="1"/>
</dbReference>
<feature type="transmembrane region" description="Helical" evidence="2">
    <location>
        <begin position="157"/>
        <end position="178"/>
    </location>
</feature>
<keyword evidence="2" id="KW-1133">Transmembrane helix</keyword>
<feature type="transmembrane region" description="Helical" evidence="2">
    <location>
        <begin position="12"/>
        <end position="31"/>
    </location>
</feature>
<dbReference type="STRING" id="1811193.A0O21_09030"/>
<feature type="transmembrane region" description="Helical" evidence="2">
    <location>
        <begin position="95"/>
        <end position="112"/>
    </location>
</feature>
<keyword evidence="2" id="KW-0472">Membrane</keyword>
<feature type="transmembrane region" description="Helical" evidence="2">
    <location>
        <begin position="199"/>
        <end position="220"/>
    </location>
</feature>
<dbReference type="KEGG" id="spat:A0O21_09030"/>
<dbReference type="OrthoDB" id="9775268at2"/>
<reference evidence="3 4" key="1">
    <citation type="journal article" date="2016" name="Int. J. Syst. Evol. Microbiol.">
        <title>Streptococcuspantholopis sp. nov., isolated from faeces of the Tibetan antelope (Pantholops hodgsonii).</title>
        <authorList>
            <person name="Bai X."/>
            <person name="Xiong Y."/>
            <person name="Lu S."/>
            <person name="Jin D."/>
            <person name="Lai X."/>
            <person name="Yang J."/>
            <person name="Niu L."/>
            <person name="Hu S."/>
            <person name="Meng X."/>
            <person name="Pu J."/>
            <person name="Ye C."/>
            <person name="Xu J."/>
        </authorList>
    </citation>
    <scope>NUCLEOTIDE SEQUENCE [LARGE SCALE GENOMIC DNA]</scope>
    <source>
        <strain evidence="3 4">TA 26</strain>
    </source>
</reference>
<feature type="transmembrane region" description="Helical" evidence="2">
    <location>
        <begin position="364"/>
        <end position="386"/>
    </location>
</feature>
<organism evidence="3 4">
    <name type="scientific">Streptococcus pantholopis</name>
    <dbReference type="NCBI Taxonomy" id="1811193"/>
    <lineage>
        <taxon>Bacteria</taxon>
        <taxon>Bacillati</taxon>
        <taxon>Bacillota</taxon>
        <taxon>Bacilli</taxon>
        <taxon>Lactobacillales</taxon>
        <taxon>Streptococcaceae</taxon>
        <taxon>Streptococcus</taxon>
    </lineage>
</organism>
<protein>
    <submittedName>
        <fullName evidence="3">Macrolide transporter</fullName>
    </submittedName>
</protein>
<feature type="transmembrane region" description="Helical" evidence="2">
    <location>
        <begin position="70"/>
        <end position="89"/>
    </location>
</feature>
<keyword evidence="2" id="KW-0812">Transmembrane</keyword>
<evidence type="ECO:0000256" key="1">
    <source>
        <dbReference type="ARBA" id="ARBA00004651"/>
    </source>
</evidence>
<feature type="transmembrane region" description="Helical" evidence="2">
    <location>
        <begin position="291"/>
        <end position="310"/>
    </location>
</feature>
<keyword evidence="4" id="KW-1185">Reference proteome</keyword>
<dbReference type="Proteomes" id="UP000077317">
    <property type="component" value="Chromosome"/>
</dbReference>
<feature type="transmembrane region" description="Helical" evidence="2">
    <location>
        <begin position="265"/>
        <end position="285"/>
    </location>
</feature>
<comment type="subcellular location">
    <subcellularLocation>
        <location evidence="1">Cell membrane</location>
        <topology evidence="1">Multi-pass membrane protein</topology>
    </subcellularLocation>
</comment>
<feature type="transmembrane region" description="Helical" evidence="2">
    <location>
        <begin position="132"/>
        <end position="151"/>
    </location>
</feature>
<proteinExistence type="predicted"/>
<dbReference type="SUPFAM" id="SSF103473">
    <property type="entry name" value="MFS general substrate transporter"/>
    <property type="match status" value="1"/>
</dbReference>
<feature type="transmembrane region" description="Helical" evidence="2">
    <location>
        <begin position="226"/>
        <end position="253"/>
    </location>
</feature>
<feature type="transmembrane region" description="Helical" evidence="2">
    <location>
        <begin position="43"/>
        <end position="63"/>
    </location>
</feature>
<evidence type="ECO:0000313" key="4">
    <source>
        <dbReference type="Proteomes" id="UP000077317"/>
    </source>
</evidence>
<gene>
    <name evidence="3" type="ORF">A0O21_09030</name>
</gene>
<feature type="transmembrane region" description="Helical" evidence="2">
    <location>
        <begin position="330"/>
        <end position="352"/>
    </location>
</feature>
<name>A0A172Q9M6_9STRE</name>
<evidence type="ECO:0000313" key="3">
    <source>
        <dbReference type="EMBL" id="AND80132.1"/>
    </source>
</evidence>
<dbReference type="GO" id="GO:0005886">
    <property type="term" value="C:plasma membrane"/>
    <property type="evidence" value="ECO:0007669"/>
    <property type="project" value="UniProtKB-SubCell"/>
</dbReference>
<dbReference type="Gene3D" id="1.20.1250.20">
    <property type="entry name" value="MFS general substrate transporter like domains"/>
    <property type="match status" value="1"/>
</dbReference>
<dbReference type="EMBL" id="CP014699">
    <property type="protein sequence ID" value="AND80132.1"/>
    <property type="molecule type" value="Genomic_DNA"/>
</dbReference>